<keyword evidence="3" id="KW-0929">Antimicrobial</keyword>
<accession>A0A6M2D230</accession>
<organism evidence="8">
    <name type="scientific">Rhipicephalus microplus</name>
    <name type="common">Cattle tick</name>
    <name type="synonym">Boophilus microplus</name>
    <dbReference type="NCBI Taxonomy" id="6941"/>
    <lineage>
        <taxon>Eukaryota</taxon>
        <taxon>Metazoa</taxon>
        <taxon>Ecdysozoa</taxon>
        <taxon>Arthropoda</taxon>
        <taxon>Chelicerata</taxon>
        <taxon>Arachnida</taxon>
        <taxon>Acari</taxon>
        <taxon>Parasitiformes</taxon>
        <taxon>Ixodida</taxon>
        <taxon>Ixodoidea</taxon>
        <taxon>Ixodidae</taxon>
        <taxon>Rhipicephalinae</taxon>
        <taxon>Rhipicephalus</taxon>
        <taxon>Boophilus</taxon>
    </lineage>
</organism>
<dbReference type="Gene3D" id="3.30.30.10">
    <property type="entry name" value="Knottin, scorpion toxin-like"/>
    <property type="match status" value="1"/>
</dbReference>
<evidence type="ECO:0000256" key="5">
    <source>
        <dbReference type="ARBA" id="ARBA00023157"/>
    </source>
</evidence>
<dbReference type="GO" id="GO:0042742">
    <property type="term" value="P:defense response to bacterium"/>
    <property type="evidence" value="ECO:0007669"/>
    <property type="project" value="UniProtKB-KW"/>
</dbReference>
<evidence type="ECO:0000256" key="3">
    <source>
        <dbReference type="ARBA" id="ARBA00022529"/>
    </source>
</evidence>
<dbReference type="InterPro" id="IPR001542">
    <property type="entry name" value="Defensin_invertebrate/fungal"/>
</dbReference>
<evidence type="ECO:0000259" key="7">
    <source>
        <dbReference type="PROSITE" id="PS51378"/>
    </source>
</evidence>
<dbReference type="AlphaFoldDB" id="A0A6M2D230"/>
<feature type="chain" id="PRO_5026687191" evidence="6">
    <location>
        <begin position="25"/>
        <end position="69"/>
    </location>
</feature>
<feature type="domain" description="Invertebrate defensins family profile" evidence="7">
    <location>
        <begin position="33"/>
        <end position="69"/>
    </location>
</feature>
<evidence type="ECO:0000256" key="4">
    <source>
        <dbReference type="ARBA" id="ARBA00023022"/>
    </source>
</evidence>
<dbReference type="EMBL" id="GHWJ01006671">
    <property type="protein sequence ID" value="NOV39408.1"/>
    <property type="molecule type" value="Transcribed_RNA"/>
</dbReference>
<keyword evidence="4" id="KW-0044">Antibiotic</keyword>
<protein>
    <submittedName>
        <fullName evidence="8">Putative defensin</fullName>
    </submittedName>
</protein>
<evidence type="ECO:0000256" key="1">
    <source>
        <dbReference type="ARBA" id="ARBA00004613"/>
    </source>
</evidence>
<comment type="subcellular location">
    <subcellularLocation>
        <location evidence="1">Secreted</location>
    </subcellularLocation>
</comment>
<dbReference type="PROSITE" id="PS51378">
    <property type="entry name" value="INVERT_DEFENSINS"/>
    <property type="match status" value="1"/>
</dbReference>
<dbReference type="GO" id="GO:0005576">
    <property type="term" value="C:extracellular region"/>
    <property type="evidence" value="ECO:0007669"/>
    <property type="project" value="UniProtKB-SubCell"/>
</dbReference>
<evidence type="ECO:0000256" key="6">
    <source>
        <dbReference type="SAM" id="SignalP"/>
    </source>
</evidence>
<dbReference type="SUPFAM" id="SSF57095">
    <property type="entry name" value="Scorpion toxin-like"/>
    <property type="match status" value="1"/>
</dbReference>
<evidence type="ECO:0000313" key="8">
    <source>
        <dbReference type="EMBL" id="NOV39408.1"/>
    </source>
</evidence>
<keyword evidence="6" id="KW-0732">Signal</keyword>
<sequence length="69" mass="7633">MRTYLLTFMFLVFAFGALMDMAAAYEVTHFDIGLGCPNSLLTCSQECRSTYGHRGGYCNGPFNIVCTCT</sequence>
<keyword evidence="5" id="KW-1015">Disulfide bond</keyword>
<proteinExistence type="predicted"/>
<dbReference type="Pfam" id="PF01097">
    <property type="entry name" value="Defensin_2"/>
    <property type="match status" value="1"/>
</dbReference>
<keyword evidence="2" id="KW-0964">Secreted</keyword>
<feature type="signal peptide" evidence="6">
    <location>
        <begin position="1"/>
        <end position="24"/>
    </location>
</feature>
<reference evidence="8" key="1">
    <citation type="submission" date="2019-09" db="EMBL/GenBank/DDBJ databases">
        <title>Organ-specific transcriptomic study of the physiology of the cattle tick, Rhipicephalus microplus.</title>
        <authorList>
            <person name="Tirloni L."/>
            <person name="Braz G."/>
            <person name="Gandara A.C.P."/>
            <person name="Sabadin G.A."/>
            <person name="da Silva R.M."/>
            <person name="Guizzo M.G."/>
            <person name="Machado J.A."/>
            <person name="Costa E.P."/>
            <person name="Gomes H.F."/>
            <person name="Moraes J."/>
            <person name="Mota M.B.S."/>
            <person name="Mesquita R.D."/>
            <person name="Alvarenga P.H."/>
            <person name="Alves F."/>
            <person name="Seixas A."/>
            <person name="da Fonseca R.N."/>
            <person name="Fogaca A."/>
            <person name="Logullo C."/>
            <person name="Tanaka A."/>
            <person name="Daffre S."/>
            <person name="Termignoni C."/>
            <person name="Vaz I.S.Jr."/>
            <person name="Oliveira P.L."/>
            <person name="Ribeiro J.M."/>
        </authorList>
    </citation>
    <scope>NUCLEOTIDE SEQUENCE</scope>
    <source>
        <strain evidence="8">Porto Alegre</strain>
    </source>
</reference>
<evidence type="ECO:0000256" key="2">
    <source>
        <dbReference type="ARBA" id="ARBA00022525"/>
    </source>
</evidence>
<name>A0A6M2D230_RHIMP</name>
<dbReference type="InterPro" id="IPR036574">
    <property type="entry name" value="Scorpion_toxin-like_sf"/>
</dbReference>